<dbReference type="Proteomes" id="UP000252519">
    <property type="component" value="Unassembled WGS sequence"/>
</dbReference>
<dbReference type="GO" id="GO:0016579">
    <property type="term" value="P:protein deubiquitination"/>
    <property type="evidence" value="ECO:0007669"/>
    <property type="project" value="InterPro"/>
</dbReference>
<feature type="compositionally biased region" description="Basic and acidic residues" evidence="2">
    <location>
        <begin position="189"/>
        <end position="198"/>
    </location>
</feature>
<dbReference type="SUPFAM" id="SSF54001">
    <property type="entry name" value="Cysteine proteinases"/>
    <property type="match status" value="1"/>
</dbReference>
<dbReference type="OrthoDB" id="5842923at2759"/>
<dbReference type="InterPro" id="IPR038765">
    <property type="entry name" value="Papain-like_cys_pep_sf"/>
</dbReference>
<dbReference type="GO" id="GO:0005829">
    <property type="term" value="C:cytosol"/>
    <property type="evidence" value="ECO:0007669"/>
    <property type="project" value="TreeGrafter"/>
</dbReference>
<dbReference type="GO" id="GO:0004843">
    <property type="term" value="F:cysteine-type deubiquitinase activity"/>
    <property type="evidence" value="ECO:0007669"/>
    <property type="project" value="InterPro"/>
</dbReference>
<dbReference type="CDD" id="cd02257">
    <property type="entry name" value="Peptidase_C19"/>
    <property type="match status" value="1"/>
</dbReference>
<dbReference type="PANTHER" id="PTHR24006">
    <property type="entry name" value="UBIQUITIN CARBOXYL-TERMINAL HYDROLASE"/>
    <property type="match status" value="1"/>
</dbReference>
<accession>A0A368FE14</accession>
<feature type="region of interest" description="Disordered" evidence="2">
    <location>
        <begin position="283"/>
        <end position="306"/>
    </location>
</feature>
<comment type="similarity">
    <text evidence="1">Belongs to the peptidase C19 family.</text>
</comment>
<evidence type="ECO:0000256" key="1">
    <source>
        <dbReference type="ARBA" id="ARBA00009085"/>
    </source>
</evidence>
<evidence type="ECO:0000256" key="2">
    <source>
        <dbReference type="SAM" id="MobiDB-lite"/>
    </source>
</evidence>
<dbReference type="AlphaFoldDB" id="A0A368FE14"/>
<dbReference type="InterPro" id="IPR028889">
    <property type="entry name" value="USP"/>
</dbReference>
<evidence type="ECO:0000259" key="3">
    <source>
        <dbReference type="PROSITE" id="PS50235"/>
    </source>
</evidence>
<dbReference type="PROSITE" id="PS50235">
    <property type="entry name" value="USP_3"/>
    <property type="match status" value="1"/>
</dbReference>
<organism evidence="4 5">
    <name type="scientific">Ancylostoma caninum</name>
    <name type="common">Dog hookworm</name>
    <dbReference type="NCBI Taxonomy" id="29170"/>
    <lineage>
        <taxon>Eukaryota</taxon>
        <taxon>Metazoa</taxon>
        <taxon>Ecdysozoa</taxon>
        <taxon>Nematoda</taxon>
        <taxon>Chromadorea</taxon>
        <taxon>Rhabditida</taxon>
        <taxon>Rhabditina</taxon>
        <taxon>Rhabditomorpha</taxon>
        <taxon>Strongyloidea</taxon>
        <taxon>Ancylostomatidae</taxon>
        <taxon>Ancylostomatinae</taxon>
        <taxon>Ancylostoma</taxon>
    </lineage>
</organism>
<sequence length="329" mass="35988">MQQDAHEFLAKTLEILEKEALRKKRTTLQNNEMTKSPHTEQSTSSASSSRNPAGVFQHKIRDRFGCERCARASEMTNDAIDLTVTVSAGDSIQKMIENALAREEIEYKCDHCGTGAGFISRAFATLPQSLIVVVKRYRFGEAGGSKVEERIGVSRELFLKDLFVDSEVKKQEGVARRSLSRSVEPFIGDPREDGRSDDSGVISEAESVSVTEERTQNSRTCGSSVVANASVVMMDYEPAQEYVFESSQGSDAMETCESARSTAESHITIDKHASADCSLTAVEKPRTPISTKGSTSSHAELGDQPYGLSRLALSPLKMNRTASAKEDKV</sequence>
<feature type="domain" description="USP" evidence="3">
    <location>
        <begin position="1"/>
        <end position="239"/>
    </location>
</feature>
<dbReference type="Pfam" id="PF00443">
    <property type="entry name" value="UCH"/>
    <property type="match status" value="1"/>
</dbReference>
<dbReference type="InterPro" id="IPR001394">
    <property type="entry name" value="Peptidase_C19_UCH"/>
</dbReference>
<comment type="caution">
    <text evidence="4">The sequence shown here is derived from an EMBL/GenBank/DDBJ whole genome shotgun (WGS) entry which is preliminary data.</text>
</comment>
<proteinExistence type="inferred from homology"/>
<name>A0A368FE14_ANCCA</name>
<dbReference type="STRING" id="29170.A0A368FE14"/>
<dbReference type="InterPro" id="IPR050164">
    <property type="entry name" value="Peptidase_C19"/>
</dbReference>
<reference evidence="4 5" key="1">
    <citation type="submission" date="2014-10" db="EMBL/GenBank/DDBJ databases">
        <title>Draft genome of the hookworm Ancylostoma caninum.</title>
        <authorList>
            <person name="Mitreva M."/>
        </authorList>
    </citation>
    <scope>NUCLEOTIDE SEQUENCE [LARGE SCALE GENOMIC DNA]</scope>
    <source>
        <strain evidence="4 5">Baltimore</strain>
    </source>
</reference>
<feature type="compositionally biased region" description="Polar residues" evidence="2">
    <location>
        <begin position="27"/>
        <end position="41"/>
    </location>
</feature>
<dbReference type="GO" id="GO:0005634">
    <property type="term" value="C:nucleus"/>
    <property type="evidence" value="ECO:0007669"/>
    <property type="project" value="TreeGrafter"/>
</dbReference>
<feature type="region of interest" description="Disordered" evidence="2">
    <location>
        <begin position="184"/>
        <end position="221"/>
    </location>
</feature>
<gene>
    <name evidence="4" type="ORF">ANCCAN_25141</name>
</gene>
<feature type="region of interest" description="Disordered" evidence="2">
    <location>
        <begin position="25"/>
        <end position="53"/>
    </location>
</feature>
<protein>
    <recommendedName>
        <fullName evidence="3">USP domain-containing protein</fullName>
    </recommendedName>
</protein>
<evidence type="ECO:0000313" key="4">
    <source>
        <dbReference type="EMBL" id="RCN29110.1"/>
    </source>
</evidence>
<dbReference type="EMBL" id="JOJR01002129">
    <property type="protein sequence ID" value="RCN29110.1"/>
    <property type="molecule type" value="Genomic_DNA"/>
</dbReference>
<feature type="compositionally biased region" description="Polar residues" evidence="2">
    <location>
        <begin position="288"/>
        <end position="298"/>
    </location>
</feature>
<dbReference type="Gene3D" id="3.90.70.10">
    <property type="entry name" value="Cysteine proteinases"/>
    <property type="match status" value="1"/>
</dbReference>
<evidence type="ECO:0000313" key="5">
    <source>
        <dbReference type="Proteomes" id="UP000252519"/>
    </source>
</evidence>
<keyword evidence="5" id="KW-1185">Reference proteome</keyword>